<evidence type="ECO:0000313" key="5">
    <source>
        <dbReference type="Proteomes" id="UP000076400"/>
    </source>
</evidence>
<evidence type="ECO:0000313" key="4">
    <source>
        <dbReference type="EMBL" id="KZD07351.1"/>
    </source>
</evidence>
<name>A0A154W1M4_9PROT</name>
<dbReference type="InterPro" id="IPR004437">
    <property type="entry name" value="ParB/RepB/Spo0J"/>
</dbReference>
<dbReference type="GO" id="GO:0007059">
    <property type="term" value="P:chromosome segregation"/>
    <property type="evidence" value="ECO:0007669"/>
    <property type="project" value="TreeGrafter"/>
</dbReference>
<dbReference type="GO" id="GO:0005694">
    <property type="term" value="C:chromosome"/>
    <property type="evidence" value="ECO:0007669"/>
    <property type="project" value="TreeGrafter"/>
</dbReference>
<protein>
    <submittedName>
        <fullName evidence="4">Chromosome partitioning protein ParB</fullName>
    </submittedName>
</protein>
<keyword evidence="5" id="KW-1185">Reference proteome</keyword>
<gene>
    <name evidence="4" type="ORF">AUP43_02185</name>
</gene>
<dbReference type="InterPro" id="IPR036086">
    <property type="entry name" value="ParB/Sulfiredoxin_sf"/>
</dbReference>
<dbReference type="Gene3D" id="3.90.1530.30">
    <property type="match status" value="1"/>
</dbReference>
<dbReference type="OrthoDB" id="9813122at2"/>
<dbReference type="Gene3D" id="1.10.10.2830">
    <property type="match status" value="1"/>
</dbReference>
<dbReference type="SUPFAM" id="SSF110849">
    <property type="entry name" value="ParB/Sulfiredoxin"/>
    <property type="match status" value="1"/>
</dbReference>
<comment type="similarity">
    <text evidence="1">Belongs to the ParB family.</text>
</comment>
<proteinExistence type="inferred from homology"/>
<dbReference type="PANTHER" id="PTHR33375">
    <property type="entry name" value="CHROMOSOME-PARTITIONING PROTEIN PARB-RELATED"/>
    <property type="match status" value="1"/>
</dbReference>
<evidence type="ECO:0000256" key="2">
    <source>
        <dbReference type="SAM" id="MobiDB-lite"/>
    </source>
</evidence>
<dbReference type="InterPro" id="IPR003115">
    <property type="entry name" value="ParB_N"/>
</dbReference>
<feature type="domain" description="ParB-like N-terminal" evidence="3">
    <location>
        <begin position="4"/>
        <end position="101"/>
    </location>
</feature>
<dbReference type="AlphaFoldDB" id="A0A154W1M4"/>
<organism evidence="4 5">
    <name type="scientific">Oceanibaculum pacificum</name>
    <dbReference type="NCBI Taxonomy" id="580166"/>
    <lineage>
        <taxon>Bacteria</taxon>
        <taxon>Pseudomonadati</taxon>
        <taxon>Pseudomonadota</taxon>
        <taxon>Alphaproteobacteria</taxon>
        <taxon>Rhodospirillales</taxon>
        <taxon>Oceanibaculaceae</taxon>
        <taxon>Oceanibaculum</taxon>
    </lineage>
</organism>
<dbReference type="Proteomes" id="UP000076400">
    <property type="component" value="Unassembled WGS sequence"/>
</dbReference>
<dbReference type="Pfam" id="PF02195">
    <property type="entry name" value="ParB_N"/>
    <property type="match status" value="1"/>
</dbReference>
<evidence type="ECO:0000259" key="3">
    <source>
        <dbReference type="SMART" id="SM00470"/>
    </source>
</evidence>
<dbReference type="NCBIfam" id="TIGR00180">
    <property type="entry name" value="parB_part"/>
    <property type="match status" value="1"/>
</dbReference>
<reference evidence="4 5" key="1">
    <citation type="submission" date="2015-12" db="EMBL/GenBank/DDBJ databases">
        <title>Genome sequence of Oceanibaculum pacificum MCCC 1A02656.</title>
        <authorList>
            <person name="Lu L."/>
            <person name="Lai Q."/>
            <person name="Shao Z."/>
            <person name="Qian P."/>
        </authorList>
    </citation>
    <scope>NUCLEOTIDE SEQUENCE [LARGE SCALE GENOMIC DNA]</scope>
    <source>
        <strain evidence="4 5">MCCC 1A02656</strain>
    </source>
</reference>
<dbReference type="STRING" id="580166.AUP43_02185"/>
<accession>A0A154W1M4</accession>
<dbReference type="GO" id="GO:0003677">
    <property type="term" value="F:DNA binding"/>
    <property type="evidence" value="ECO:0007669"/>
    <property type="project" value="InterPro"/>
</dbReference>
<dbReference type="EMBL" id="LPXN01000116">
    <property type="protein sequence ID" value="KZD07351.1"/>
    <property type="molecule type" value="Genomic_DNA"/>
</dbReference>
<dbReference type="SMART" id="SM00470">
    <property type="entry name" value="ParB"/>
    <property type="match status" value="1"/>
</dbReference>
<dbReference type="PANTHER" id="PTHR33375:SF7">
    <property type="entry name" value="CHROMOSOME 2-PARTITIONING PROTEIN PARB-RELATED"/>
    <property type="match status" value="1"/>
</dbReference>
<evidence type="ECO:0000256" key="1">
    <source>
        <dbReference type="ARBA" id="ARBA00006295"/>
    </source>
</evidence>
<comment type="caution">
    <text evidence="4">The sequence shown here is derived from an EMBL/GenBank/DDBJ whole genome shotgun (WGS) entry which is preliminary data.</text>
</comment>
<dbReference type="InterPro" id="IPR050336">
    <property type="entry name" value="Chromosome_partition/occlusion"/>
</dbReference>
<sequence length="579" mass="63881">MQLQHIPIDKLNVSAFNMRNAKRAPDVSDILPSVRARGILQPLLVRPNGEDERFEIVAGRRRYFAARAVAEERGEIEPVPCAVMEPGDDAGALEASLIENAARLDPDEMSQYETFARLTKQGKSVAEIAETFGITEVMVKRRLALGNLLPRIRTAYRKGEIDAETVRHLTMASKAQQKDWLALFADPEQYAPRGFQLKQWLFGGQSIPASVALFLVEDYPGQIVADLFGEDAYFADADLFWQKQNEAIAAKRDELLEAGWSEVVVLEPGQYFHTWEHEKTPKKKGGKVFIAVSHRGEVELHEGWLGRKEARRAARKAASADADGETTEVAPAARPEVTKAMQNYLDLHRQAVVRLALVAHPGVALRLMVAHAVASSGHWQVKPEPQQARSDAVAESVANSPAQQAFDAERQAVLALLDRPDYHHSVTQPGYDAYPTAVVFAKLLTLSDKDVQRVAACVMAETLEAGSAVVEAVGNHLDMDAGQHWQPDDAFFDMIRDKAVLNAMLAEVAGKRCADANVAEKAKTQKKIIRDCLDGANGRAKVEGWLPGWLAFPVRAYTENGSLKTADEWARVRDLFDAA</sequence>
<feature type="region of interest" description="Disordered" evidence="2">
    <location>
        <begin position="315"/>
        <end position="334"/>
    </location>
</feature>
<dbReference type="RefSeq" id="WP_067556890.1">
    <property type="nucleotide sequence ID" value="NZ_LPXN01000116.1"/>
</dbReference>
<dbReference type="SUPFAM" id="SSF109709">
    <property type="entry name" value="KorB DNA-binding domain-like"/>
    <property type="match status" value="1"/>
</dbReference>